<dbReference type="InterPro" id="IPR041664">
    <property type="entry name" value="AAA_16"/>
</dbReference>
<evidence type="ECO:0000313" key="9">
    <source>
        <dbReference type="EMBL" id="MFH8551322.1"/>
    </source>
</evidence>
<organism evidence="9 10">
    <name type="scientific">Streptomyces longisporoflavus</name>
    <dbReference type="NCBI Taxonomy" id="28044"/>
    <lineage>
        <taxon>Bacteria</taxon>
        <taxon>Bacillati</taxon>
        <taxon>Actinomycetota</taxon>
        <taxon>Actinomycetes</taxon>
        <taxon>Kitasatosporales</taxon>
        <taxon>Streptomycetaceae</taxon>
        <taxon>Streptomyces</taxon>
    </lineage>
</organism>
<dbReference type="Gene3D" id="3.40.50.300">
    <property type="entry name" value="P-loop containing nucleotide triphosphate hydrolases"/>
    <property type="match status" value="1"/>
</dbReference>
<feature type="DNA-binding region" description="OmpR/PhoB-type" evidence="6">
    <location>
        <begin position="1"/>
        <end position="97"/>
    </location>
</feature>
<evidence type="ECO:0000256" key="7">
    <source>
        <dbReference type="SAM" id="MobiDB-lite"/>
    </source>
</evidence>
<dbReference type="Gene3D" id="1.25.40.10">
    <property type="entry name" value="Tetratricopeptide repeat domain"/>
    <property type="match status" value="1"/>
</dbReference>
<evidence type="ECO:0000256" key="6">
    <source>
        <dbReference type="PROSITE-ProRule" id="PRU01091"/>
    </source>
</evidence>
<dbReference type="SUPFAM" id="SSF55073">
    <property type="entry name" value="Nucleotide cyclase"/>
    <property type="match status" value="1"/>
</dbReference>
<dbReference type="InterPro" id="IPR016032">
    <property type="entry name" value="Sig_transdc_resp-reg_C-effctor"/>
</dbReference>
<accession>A0ABW7R225</accession>
<dbReference type="InterPro" id="IPR029787">
    <property type="entry name" value="Nucleotide_cyclase"/>
</dbReference>
<keyword evidence="5" id="KW-0804">Transcription</keyword>
<dbReference type="SMART" id="SM00862">
    <property type="entry name" value="Trans_reg_C"/>
    <property type="match status" value="1"/>
</dbReference>
<dbReference type="Proteomes" id="UP001610818">
    <property type="component" value="Unassembled WGS sequence"/>
</dbReference>
<evidence type="ECO:0000256" key="5">
    <source>
        <dbReference type="ARBA" id="ARBA00023163"/>
    </source>
</evidence>
<dbReference type="SUPFAM" id="SSF52540">
    <property type="entry name" value="P-loop containing nucleoside triphosphate hydrolases"/>
    <property type="match status" value="1"/>
</dbReference>
<evidence type="ECO:0000256" key="3">
    <source>
        <dbReference type="ARBA" id="ARBA00023015"/>
    </source>
</evidence>
<dbReference type="InterPro" id="IPR027417">
    <property type="entry name" value="P-loop_NTPase"/>
</dbReference>
<dbReference type="Gene3D" id="1.10.10.10">
    <property type="entry name" value="Winged helix-like DNA-binding domain superfamily/Winged helix DNA-binding domain"/>
    <property type="match status" value="1"/>
</dbReference>
<dbReference type="InterPro" id="IPR005158">
    <property type="entry name" value="BTAD"/>
</dbReference>
<dbReference type="RefSeq" id="WP_397718197.1">
    <property type="nucleotide sequence ID" value="NZ_JBIRGN010000011.1"/>
</dbReference>
<comment type="similarity">
    <text evidence="1">Belongs to the AfsR/DnrI/RedD regulatory family.</text>
</comment>
<keyword evidence="4 6" id="KW-0238">DNA-binding</keyword>
<feature type="domain" description="OmpR/PhoB-type" evidence="8">
    <location>
        <begin position="1"/>
        <end position="97"/>
    </location>
</feature>
<dbReference type="SMART" id="SM01043">
    <property type="entry name" value="BTAD"/>
    <property type="match status" value="1"/>
</dbReference>
<dbReference type="PROSITE" id="PS51755">
    <property type="entry name" value="OMPR_PHOB"/>
    <property type="match status" value="1"/>
</dbReference>
<dbReference type="Pfam" id="PF03704">
    <property type="entry name" value="BTAD"/>
    <property type="match status" value="1"/>
</dbReference>
<dbReference type="InterPro" id="IPR051677">
    <property type="entry name" value="AfsR-DnrI-RedD_regulator"/>
</dbReference>
<evidence type="ECO:0000313" key="10">
    <source>
        <dbReference type="Proteomes" id="UP001610818"/>
    </source>
</evidence>
<dbReference type="Pfam" id="PF13191">
    <property type="entry name" value="AAA_16"/>
    <property type="match status" value="1"/>
</dbReference>
<dbReference type="PANTHER" id="PTHR35807:SF1">
    <property type="entry name" value="TRANSCRIPTIONAL REGULATOR REDD"/>
    <property type="match status" value="1"/>
</dbReference>
<feature type="compositionally biased region" description="Low complexity" evidence="7">
    <location>
        <begin position="723"/>
        <end position="736"/>
    </location>
</feature>
<evidence type="ECO:0000259" key="8">
    <source>
        <dbReference type="PROSITE" id="PS51755"/>
    </source>
</evidence>
<evidence type="ECO:0000256" key="1">
    <source>
        <dbReference type="ARBA" id="ARBA00005820"/>
    </source>
</evidence>
<gene>
    <name evidence="9" type="ORF">ACH4F9_40695</name>
</gene>
<sequence>MWFRILGPLEVLDGSRPIALGGTKQRATLGYLLLNANRVVPTRELLSALWADGTLPTTARKILQNAVWGLRGSLAANGADRQNGLLLTKAPGYVMQVERDQVDLHLFHRRIQEGRTALESGSPAQAAVILRDALSLWQGQAMSDLVESGINWPELDAAESTRLGAMEDYFEAELRCGRHQSALGALESMVEAQPLRERLCGQLMLALYRCGRQADALSVYSRVRASLIENLGLEPRRELQSLQQAILTQDSELSPPETRSPALALVRTDSDAPQEHTPAALTPAPAPAPIPPSVHGAAVPEKPVHTVHEAHEDTEHSRIVTSDTHGLRTRVRVPRRPTASASRRRPVSVLLLRTGLRSPAGGGRPNSTDEARDRQADRIRELVGQFGGSVISSIGSTQLAVFGAGREGHDHADRAGRAIRAALAIRDEFHTAPTVTPLDRSARRTGAEAGVHAAVATGEALLRYEADGSESLRSADGALLDECQSLLSRTSAGEIWVCGNTRQQAASAHTFVSVGDSPRAWKVNRSRPRAEQPLPAGVVDREIELDLLRGMLERVRHRETPHVVTIVGEPGIGKSRLLKEFERRSMGQPAATWFLARGGTDQERRPGRGAHLFHLRKSPLFDPYGNETLEIDLTQALKSGQNPLERIAQDCPLVMFVDDLHEADNALLDFVGRMSSEVARAPLFIVATARPQLFDRRPGWGGGTPHFTTISIDPPGMSCRLPARPGAAPASRPLSGLADCTP</sequence>
<keyword evidence="10" id="KW-1185">Reference proteome</keyword>
<dbReference type="InterPro" id="IPR011990">
    <property type="entry name" value="TPR-like_helical_dom_sf"/>
</dbReference>
<feature type="region of interest" description="Disordered" evidence="7">
    <location>
        <begin position="723"/>
        <end position="742"/>
    </location>
</feature>
<evidence type="ECO:0000256" key="2">
    <source>
        <dbReference type="ARBA" id="ARBA00023012"/>
    </source>
</evidence>
<dbReference type="CDD" id="cd15831">
    <property type="entry name" value="BTAD"/>
    <property type="match status" value="1"/>
</dbReference>
<keyword evidence="2" id="KW-0902">Two-component regulatory system</keyword>
<dbReference type="SUPFAM" id="SSF48452">
    <property type="entry name" value="TPR-like"/>
    <property type="match status" value="1"/>
</dbReference>
<dbReference type="PANTHER" id="PTHR35807">
    <property type="entry name" value="TRANSCRIPTIONAL REGULATOR REDD-RELATED"/>
    <property type="match status" value="1"/>
</dbReference>
<dbReference type="InterPro" id="IPR036388">
    <property type="entry name" value="WH-like_DNA-bd_sf"/>
</dbReference>
<reference evidence="9 10" key="1">
    <citation type="submission" date="2024-10" db="EMBL/GenBank/DDBJ databases">
        <title>The Natural Products Discovery Center: Release of the First 8490 Sequenced Strains for Exploring Actinobacteria Biosynthetic Diversity.</title>
        <authorList>
            <person name="Kalkreuter E."/>
            <person name="Kautsar S.A."/>
            <person name="Yang D."/>
            <person name="Bader C.D."/>
            <person name="Teijaro C.N."/>
            <person name="Fluegel L."/>
            <person name="Davis C.M."/>
            <person name="Simpson J.R."/>
            <person name="Lauterbach L."/>
            <person name="Steele A.D."/>
            <person name="Gui C."/>
            <person name="Meng S."/>
            <person name="Li G."/>
            <person name="Viehrig K."/>
            <person name="Ye F."/>
            <person name="Su P."/>
            <person name="Kiefer A.F."/>
            <person name="Nichols A."/>
            <person name="Cepeda A.J."/>
            <person name="Yan W."/>
            <person name="Fan B."/>
            <person name="Jiang Y."/>
            <person name="Adhikari A."/>
            <person name="Zheng C.-J."/>
            <person name="Schuster L."/>
            <person name="Cowan T.M."/>
            <person name="Smanski M.J."/>
            <person name="Chevrette M.G."/>
            <person name="De Carvalho L.P.S."/>
            <person name="Shen B."/>
        </authorList>
    </citation>
    <scope>NUCLEOTIDE SEQUENCE [LARGE SCALE GENOMIC DNA]</scope>
    <source>
        <strain evidence="9 10">NPDC017990</strain>
    </source>
</reference>
<dbReference type="Gene3D" id="3.30.70.1230">
    <property type="entry name" value="Nucleotide cyclase"/>
    <property type="match status" value="1"/>
</dbReference>
<comment type="caution">
    <text evidence="9">The sequence shown here is derived from an EMBL/GenBank/DDBJ whole genome shotgun (WGS) entry which is preliminary data.</text>
</comment>
<evidence type="ECO:0000256" key="4">
    <source>
        <dbReference type="ARBA" id="ARBA00023125"/>
    </source>
</evidence>
<keyword evidence="3" id="KW-0805">Transcription regulation</keyword>
<dbReference type="SUPFAM" id="SSF46894">
    <property type="entry name" value="C-terminal effector domain of the bipartite response regulators"/>
    <property type="match status" value="1"/>
</dbReference>
<dbReference type="EMBL" id="JBIRGQ010000011">
    <property type="protein sequence ID" value="MFH8551322.1"/>
    <property type="molecule type" value="Genomic_DNA"/>
</dbReference>
<name>A0ABW7R225_9ACTN</name>
<feature type="region of interest" description="Disordered" evidence="7">
    <location>
        <begin position="268"/>
        <end position="287"/>
    </location>
</feature>
<protein>
    <submittedName>
        <fullName evidence="9">BTAD domain-containing putative transcriptional regulator</fullName>
    </submittedName>
</protein>
<proteinExistence type="inferred from homology"/>
<dbReference type="InterPro" id="IPR001867">
    <property type="entry name" value="OmpR/PhoB-type_DNA-bd"/>
</dbReference>